<dbReference type="AlphaFoldDB" id="D8LXW4"/>
<evidence type="ECO:0000256" key="1">
    <source>
        <dbReference type="SAM" id="Phobius"/>
    </source>
</evidence>
<feature type="transmembrane region" description="Helical" evidence="1">
    <location>
        <begin position="49"/>
        <end position="69"/>
    </location>
</feature>
<dbReference type="EMBL" id="FN668639">
    <property type="protein sequence ID" value="CBK20419.2"/>
    <property type="molecule type" value="Genomic_DNA"/>
</dbReference>
<protein>
    <recommendedName>
        <fullName evidence="4">Sodium/calcium exchanger membrane region domain-containing protein</fullName>
    </recommendedName>
</protein>
<keyword evidence="3" id="KW-1185">Reference proteome</keyword>
<dbReference type="OrthoDB" id="26525at2759"/>
<keyword evidence="1" id="KW-0812">Transmembrane</keyword>
<evidence type="ECO:0000313" key="2">
    <source>
        <dbReference type="EMBL" id="CBK20419.2"/>
    </source>
</evidence>
<accession>D8LXW4</accession>
<evidence type="ECO:0000313" key="3">
    <source>
        <dbReference type="Proteomes" id="UP000008312"/>
    </source>
</evidence>
<keyword evidence="1" id="KW-1133">Transmembrane helix</keyword>
<name>D8LXW4_BLAHO</name>
<sequence>MGEVLSRLFIDVEDIPLTGYGLVQLVFLFCVYSFILFKGANLISDGSELLLLVPQWAGLIGSIVLPFIGSVPDSAIGIYNF</sequence>
<gene>
    <name evidence="2" type="ORF">GSBLH_T00000762001</name>
</gene>
<dbReference type="RefSeq" id="XP_012894467.1">
    <property type="nucleotide sequence ID" value="XM_013039013.1"/>
</dbReference>
<dbReference type="Proteomes" id="UP000008312">
    <property type="component" value="Unassembled WGS sequence"/>
</dbReference>
<reference evidence="2" key="1">
    <citation type="submission" date="2010-02" db="EMBL/GenBank/DDBJ databases">
        <title>Sequencing and annotation of the Blastocystis hominis genome.</title>
        <authorList>
            <person name="Wincker P."/>
        </authorList>
    </citation>
    <scope>NUCLEOTIDE SEQUENCE</scope>
    <source>
        <strain evidence="2">Singapore isolate B</strain>
    </source>
</reference>
<dbReference type="GeneID" id="24918054"/>
<evidence type="ECO:0008006" key="4">
    <source>
        <dbReference type="Google" id="ProtNLM"/>
    </source>
</evidence>
<organism evidence="2">
    <name type="scientific">Blastocystis hominis</name>
    <dbReference type="NCBI Taxonomy" id="12968"/>
    <lineage>
        <taxon>Eukaryota</taxon>
        <taxon>Sar</taxon>
        <taxon>Stramenopiles</taxon>
        <taxon>Bigyra</taxon>
        <taxon>Opalozoa</taxon>
        <taxon>Opalinata</taxon>
        <taxon>Blastocystidae</taxon>
        <taxon>Blastocystis</taxon>
    </lineage>
</organism>
<dbReference type="InParanoid" id="D8LXW4"/>
<proteinExistence type="predicted"/>
<feature type="transmembrane region" description="Helical" evidence="1">
    <location>
        <begin position="20"/>
        <end position="37"/>
    </location>
</feature>
<keyword evidence="1" id="KW-0472">Membrane</keyword>